<dbReference type="InterPro" id="IPR036736">
    <property type="entry name" value="ACP-like_sf"/>
</dbReference>
<dbReference type="Gene3D" id="3.40.50.1820">
    <property type="entry name" value="alpha/beta hydrolase"/>
    <property type="match status" value="1"/>
</dbReference>
<dbReference type="Pfam" id="PF13193">
    <property type="entry name" value="AMP-binding_C"/>
    <property type="match status" value="1"/>
</dbReference>
<dbReference type="Pfam" id="PF00550">
    <property type="entry name" value="PP-binding"/>
    <property type="match status" value="1"/>
</dbReference>
<dbReference type="Pfam" id="PF00501">
    <property type="entry name" value="AMP-binding"/>
    <property type="match status" value="1"/>
</dbReference>
<proteinExistence type="predicted"/>
<dbReference type="Pfam" id="PF00975">
    <property type="entry name" value="Thioesterase"/>
    <property type="match status" value="1"/>
</dbReference>
<evidence type="ECO:0000256" key="1">
    <source>
        <dbReference type="ARBA" id="ARBA00001957"/>
    </source>
</evidence>
<dbReference type="PROSITE" id="PS50075">
    <property type="entry name" value="CARRIER"/>
    <property type="match status" value="1"/>
</dbReference>
<dbReference type="InterPro" id="IPR001031">
    <property type="entry name" value="Thioesterase"/>
</dbReference>
<dbReference type="SMART" id="SM00823">
    <property type="entry name" value="PKS_PP"/>
    <property type="match status" value="1"/>
</dbReference>
<dbReference type="SUPFAM" id="SSF53474">
    <property type="entry name" value="alpha/beta-Hydrolases"/>
    <property type="match status" value="1"/>
</dbReference>
<name>A0ABQ6J026_9MICO</name>
<evidence type="ECO:0000313" key="5">
    <source>
        <dbReference type="EMBL" id="GMA42307.1"/>
    </source>
</evidence>
<dbReference type="SUPFAM" id="SSF47336">
    <property type="entry name" value="ACP-like"/>
    <property type="match status" value="1"/>
</dbReference>
<dbReference type="Gene3D" id="3.30.300.30">
    <property type="match status" value="1"/>
</dbReference>
<comment type="caution">
    <text evidence="5">The sequence shown here is derived from an EMBL/GenBank/DDBJ whole genome shotgun (WGS) entry which is preliminary data.</text>
</comment>
<evidence type="ECO:0000313" key="6">
    <source>
        <dbReference type="Proteomes" id="UP001157126"/>
    </source>
</evidence>
<feature type="domain" description="Carrier" evidence="4">
    <location>
        <begin position="528"/>
        <end position="606"/>
    </location>
</feature>
<dbReference type="Proteomes" id="UP001157126">
    <property type="component" value="Unassembled WGS sequence"/>
</dbReference>
<dbReference type="Gene3D" id="1.10.1200.10">
    <property type="entry name" value="ACP-like"/>
    <property type="match status" value="1"/>
</dbReference>
<dbReference type="InterPro" id="IPR042099">
    <property type="entry name" value="ANL_N_sf"/>
</dbReference>
<accession>A0ABQ6J026</accession>
<dbReference type="PANTHER" id="PTHR44845:SF6">
    <property type="entry name" value="BETA-ALANINE-ACTIVATING ENZYME"/>
    <property type="match status" value="1"/>
</dbReference>
<dbReference type="PANTHER" id="PTHR44845">
    <property type="entry name" value="CARRIER DOMAIN-CONTAINING PROTEIN"/>
    <property type="match status" value="1"/>
</dbReference>
<dbReference type="InterPro" id="IPR000873">
    <property type="entry name" value="AMP-dep_synth/lig_dom"/>
</dbReference>
<evidence type="ECO:0000256" key="3">
    <source>
        <dbReference type="ARBA" id="ARBA00022553"/>
    </source>
</evidence>
<dbReference type="InterPro" id="IPR009081">
    <property type="entry name" value="PP-bd_ACP"/>
</dbReference>
<dbReference type="Gene3D" id="3.40.50.12780">
    <property type="entry name" value="N-terminal domain of ligase-like"/>
    <property type="match status" value="1"/>
</dbReference>
<reference evidence="6" key="1">
    <citation type="journal article" date="2019" name="Int. J. Syst. Evol. Microbiol.">
        <title>The Global Catalogue of Microorganisms (GCM) 10K type strain sequencing project: providing services to taxonomists for standard genome sequencing and annotation.</title>
        <authorList>
            <consortium name="The Broad Institute Genomics Platform"/>
            <consortium name="The Broad Institute Genome Sequencing Center for Infectious Disease"/>
            <person name="Wu L."/>
            <person name="Ma J."/>
        </authorList>
    </citation>
    <scope>NUCLEOTIDE SEQUENCE [LARGE SCALE GENOMIC DNA]</scope>
    <source>
        <strain evidence="6">NBRC 113072</strain>
    </source>
</reference>
<evidence type="ECO:0000259" key="4">
    <source>
        <dbReference type="PROSITE" id="PS50075"/>
    </source>
</evidence>
<dbReference type="InterPro" id="IPR020806">
    <property type="entry name" value="PKS_PP-bd"/>
</dbReference>
<sequence length="851" mass="88502">MGSTTTGDLAAVGERDIACGVLPRLQHVVAARGEHVAVDDGTTRVSFAELAVRAAAIRARLEDLMAGRPVESAPAMGTKEPVALLAGHDAASVIALVALLASGHPVVVLDERTPAAWQRRLLAQVGADVVVADASRADVAAALVDAAGGTATLLTTTDESADAGLLWRDLPPADAPAVIAFTSGTTGATKPVVGSHRLLVRDAWNSAVASCCYDADDVVVHTLPLPFHAGLTTTIHTLLVGCGMRLVDVRATGVATLPDTIAHSGATLLVTSPAILRSLVASGPDPDLLAGLHGLTVAGESVYARDIAGASELLGSHCVVRNRYGASEVGLICEQVVGEAPEGRLPIGRPIGWTGVDVVREDGTSADIGEKGVIVVTAPDIALGYWGRPQDPAFTDNPDGTRTFRTSDLGRRLPDGSIDLTGRSDHAVSVRGYLVDPGEVEAVLRSLPGVRECLVAGQETDTTTRLVAYVVGEAAGDPTALRARLRERLPGHMVPAEVVAMSALPRTERGKVDRRALPLPVRGDRGHEPLTHWEQLVADTWTQVLGVDDLGPDDDFFTLGGDSLSAEELMTRLRDDLGAPPARTTSRTLVQAPTLREFASALAPDGQRSRAGIVTLHAAGSRPPLFILAGAGGLGRTLGTLARRLGADQPVHALQSPSLESRALPETSITVMARRHLASIRGITRGPLLLAGHGFGGLVALEIARLAQASGQSAPFVALLDTTPPALTRGDTRPAWRRAKSGLGLALASVRDTTGGAEAWRWQLQADTLAMGHTPTPRRGRALVLTASDGPAPEGQASWGAVLPGMVHRHVPGGPLTMVRPPHVDAVAAHLRTALDDVLAGVTLEREPADA</sequence>
<dbReference type="EMBL" id="BSUO01000001">
    <property type="protein sequence ID" value="GMA42307.1"/>
    <property type="molecule type" value="Genomic_DNA"/>
</dbReference>
<evidence type="ECO:0000256" key="2">
    <source>
        <dbReference type="ARBA" id="ARBA00022450"/>
    </source>
</evidence>
<keyword evidence="3" id="KW-0597">Phosphoprotein</keyword>
<dbReference type="InterPro" id="IPR029058">
    <property type="entry name" value="AB_hydrolase_fold"/>
</dbReference>
<dbReference type="InterPro" id="IPR025110">
    <property type="entry name" value="AMP-bd_C"/>
</dbReference>
<organism evidence="5 6">
    <name type="scientific">Mobilicoccus caccae</name>
    <dbReference type="NCBI Taxonomy" id="1859295"/>
    <lineage>
        <taxon>Bacteria</taxon>
        <taxon>Bacillati</taxon>
        <taxon>Actinomycetota</taxon>
        <taxon>Actinomycetes</taxon>
        <taxon>Micrococcales</taxon>
        <taxon>Dermatophilaceae</taxon>
        <taxon>Mobilicoccus</taxon>
    </lineage>
</organism>
<keyword evidence="2" id="KW-0596">Phosphopantetheine</keyword>
<dbReference type="SUPFAM" id="SSF56801">
    <property type="entry name" value="Acetyl-CoA synthetase-like"/>
    <property type="match status" value="1"/>
</dbReference>
<dbReference type="InterPro" id="IPR045851">
    <property type="entry name" value="AMP-bd_C_sf"/>
</dbReference>
<protein>
    <recommendedName>
        <fullName evidence="4">Carrier domain-containing protein</fullName>
    </recommendedName>
</protein>
<keyword evidence="6" id="KW-1185">Reference proteome</keyword>
<comment type="cofactor">
    <cofactor evidence="1">
        <name>pantetheine 4'-phosphate</name>
        <dbReference type="ChEBI" id="CHEBI:47942"/>
    </cofactor>
</comment>
<gene>
    <name evidence="5" type="ORF">GCM10025883_43520</name>
</gene>